<comment type="caution">
    <text evidence="2">The sequence shown here is derived from an EMBL/GenBank/DDBJ whole genome shotgun (WGS) entry which is preliminary data.</text>
</comment>
<organism evidence="2 3">
    <name type="scientific">Lipingzhangella halophila</name>
    <dbReference type="NCBI Taxonomy" id="1783352"/>
    <lineage>
        <taxon>Bacteria</taxon>
        <taxon>Bacillati</taxon>
        <taxon>Actinomycetota</taxon>
        <taxon>Actinomycetes</taxon>
        <taxon>Streptosporangiales</taxon>
        <taxon>Nocardiopsidaceae</taxon>
        <taxon>Lipingzhangella</taxon>
    </lineage>
</organism>
<dbReference type="AlphaFoldDB" id="A0A7W7RE20"/>
<dbReference type="CDD" id="cd08501">
    <property type="entry name" value="PBP2_Lpqw"/>
    <property type="match status" value="1"/>
</dbReference>
<dbReference type="GO" id="GO:1904680">
    <property type="term" value="F:peptide transmembrane transporter activity"/>
    <property type="evidence" value="ECO:0007669"/>
    <property type="project" value="TreeGrafter"/>
</dbReference>
<dbReference type="Gene3D" id="3.40.190.10">
    <property type="entry name" value="Periplasmic binding protein-like II"/>
    <property type="match status" value="1"/>
</dbReference>
<dbReference type="PANTHER" id="PTHR30290">
    <property type="entry name" value="PERIPLASMIC BINDING COMPONENT OF ABC TRANSPORTER"/>
    <property type="match status" value="1"/>
</dbReference>
<evidence type="ECO:0000313" key="3">
    <source>
        <dbReference type="Proteomes" id="UP000523007"/>
    </source>
</evidence>
<dbReference type="Gene3D" id="3.90.76.10">
    <property type="entry name" value="Dipeptide-binding Protein, Domain 1"/>
    <property type="match status" value="1"/>
</dbReference>
<dbReference type="Proteomes" id="UP000523007">
    <property type="component" value="Unassembled WGS sequence"/>
</dbReference>
<gene>
    <name evidence="2" type="ORF">F4561_001092</name>
</gene>
<dbReference type="RefSeq" id="WP_184575349.1">
    <property type="nucleotide sequence ID" value="NZ_JACHJT010000001.1"/>
</dbReference>
<proteinExistence type="predicted"/>
<dbReference type="Pfam" id="PF00496">
    <property type="entry name" value="SBP_bac_5"/>
    <property type="match status" value="1"/>
</dbReference>
<dbReference type="Gene3D" id="3.10.105.10">
    <property type="entry name" value="Dipeptide-binding Protein, Domain 3"/>
    <property type="match status" value="1"/>
</dbReference>
<dbReference type="SUPFAM" id="SSF53850">
    <property type="entry name" value="Periplasmic binding protein-like II"/>
    <property type="match status" value="1"/>
</dbReference>
<reference evidence="2 3" key="1">
    <citation type="submission" date="2020-08" db="EMBL/GenBank/DDBJ databases">
        <title>Sequencing the genomes of 1000 actinobacteria strains.</title>
        <authorList>
            <person name="Klenk H.-P."/>
        </authorList>
    </citation>
    <scope>NUCLEOTIDE SEQUENCE [LARGE SCALE GENOMIC DNA]</scope>
    <source>
        <strain evidence="2 3">DSM 102030</strain>
    </source>
</reference>
<protein>
    <submittedName>
        <fullName evidence="2">Peptide/nickel transport system substrate-binding protein</fullName>
    </submittedName>
</protein>
<sequence>MLSSCHGMDDSAGEYAGLPASDTNPADRADLVEGGSLHWGINEFPGQWNPHHIDGNLATVDTVMSGVLPTPFRVGADGEVRPDPDYVESVDVQRGSVAKAVQEGDGATEAQVVTLRLNPRARWSDGTAITWRDFASMAATLAGERAGFQILGEVGYDRISSVRPGDSEFEVVITFDQPFSEYGALFTPLLPAEYTRDAGRFNAGYRGDIPVTAGPFEVDEVDAASRTLTTRRSDTWWGDPPLLDEITYRALSPKALDSAFQDGEIDVYATSTAPGSYDRAAATDHGEVRAALAPDYRHLTLNGQSHALSDPDVRHAVFLGIDREEVAEAAFAAIDQPAAVLGNRFLMVNQDGYQDNSGEWGEHAPERARELLDGAGWRTSGDGPRTKDGEPLELRFVIPRDHPPARNEARLVQDMLGDVGIAVSIEPVGGDELFGDYVLPGNYDLVGIVNAGGGFPVSESLQQWSEPETGEGGEPDWNANVGRISSPEIDEAMDDALAAHDGAKAREHINKADRLLWEAGHTLPLYQRPELVAVRSDLANIGAPGFGTLDYADIGYFPA</sequence>
<dbReference type="PANTHER" id="PTHR30290:SF65">
    <property type="entry name" value="MONOACYL PHOSPHATIDYLINOSITOL TETRAMANNOSIDE-BINDING PROTEIN LPQW-RELATED"/>
    <property type="match status" value="1"/>
</dbReference>
<dbReference type="InterPro" id="IPR000914">
    <property type="entry name" value="SBP_5_dom"/>
</dbReference>
<evidence type="ECO:0000313" key="2">
    <source>
        <dbReference type="EMBL" id="MBB4930272.1"/>
    </source>
</evidence>
<name>A0A7W7RE20_9ACTN</name>
<evidence type="ECO:0000259" key="1">
    <source>
        <dbReference type="Pfam" id="PF00496"/>
    </source>
</evidence>
<accession>A0A7W7RE20</accession>
<feature type="domain" description="Solute-binding protein family 5" evidence="1">
    <location>
        <begin position="109"/>
        <end position="466"/>
    </location>
</feature>
<keyword evidence="3" id="KW-1185">Reference proteome</keyword>
<dbReference type="GO" id="GO:0015833">
    <property type="term" value="P:peptide transport"/>
    <property type="evidence" value="ECO:0007669"/>
    <property type="project" value="TreeGrafter"/>
</dbReference>
<dbReference type="InterPro" id="IPR039424">
    <property type="entry name" value="SBP_5"/>
</dbReference>
<dbReference type="EMBL" id="JACHJT010000001">
    <property type="protein sequence ID" value="MBB4930272.1"/>
    <property type="molecule type" value="Genomic_DNA"/>
</dbReference>